<dbReference type="SUPFAM" id="SSF55729">
    <property type="entry name" value="Acyl-CoA N-acyltransferases (Nat)"/>
    <property type="match status" value="1"/>
</dbReference>
<dbReference type="InterPro" id="IPR016181">
    <property type="entry name" value="Acyl_CoA_acyltransferase"/>
</dbReference>
<dbReference type="Pfam" id="PF00583">
    <property type="entry name" value="Acetyltransf_1"/>
    <property type="match status" value="1"/>
</dbReference>
<dbReference type="GO" id="GO:0005840">
    <property type="term" value="C:ribosome"/>
    <property type="evidence" value="ECO:0007669"/>
    <property type="project" value="UniProtKB-KW"/>
</dbReference>
<keyword evidence="4" id="KW-0687">Ribonucleoprotein</keyword>
<accession>A0AAW8N7E3</accession>
<comment type="caution">
    <text evidence="4">The sequence shown here is derived from an EMBL/GenBank/DDBJ whole genome shotgun (WGS) entry which is preliminary data.</text>
</comment>
<dbReference type="InterPro" id="IPR000182">
    <property type="entry name" value="GNAT_dom"/>
</dbReference>
<keyword evidence="2" id="KW-0012">Acyltransferase</keyword>
<evidence type="ECO:0000313" key="4">
    <source>
        <dbReference type="EMBL" id="MDR7162885.1"/>
    </source>
</evidence>
<dbReference type="Proteomes" id="UP001262032">
    <property type="component" value="Unassembled WGS sequence"/>
</dbReference>
<dbReference type="EMBL" id="JAVDWN010000002">
    <property type="protein sequence ID" value="MDR7162885.1"/>
    <property type="molecule type" value="Genomic_DNA"/>
</dbReference>
<evidence type="ECO:0000256" key="2">
    <source>
        <dbReference type="ARBA" id="ARBA00023315"/>
    </source>
</evidence>
<protein>
    <submittedName>
        <fullName evidence="4">Ribosomal protein S18 acetylase RimI-like enzyme</fullName>
    </submittedName>
</protein>
<dbReference type="GeneID" id="97421278"/>
<reference evidence="4" key="1">
    <citation type="submission" date="2023-07" db="EMBL/GenBank/DDBJ databases">
        <title>Sorghum-associated microbial communities from plants grown in Nebraska, USA.</title>
        <authorList>
            <person name="Schachtman D."/>
        </authorList>
    </citation>
    <scope>NUCLEOTIDE SEQUENCE</scope>
    <source>
        <strain evidence="4">BE261</strain>
    </source>
</reference>
<organism evidence="4 5">
    <name type="scientific">Pseudarthrobacter oxydans</name>
    <name type="common">Arthrobacter oxydans</name>
    <dbReference type="NCBI Taxonomy" id="1671"/>
    <lineage>
        <taxon>Bacteria</taxon>
        <taxon>Bacillati</taxon>
        <taxon>Actinomycetota</taxon>
        <taxon>Actinomycetes</taxon>
        <taxon>Micrococcales</taxon>
        <taxon>Micrococcaceae</taxon>
        <taxon>Pseudarthrobacter</taxon>
    </lineage>
</organism>
<dbReference type="PROSITE" id="PS51186">
    <property type="entry name" value="GNAT"/>
    <property type="match status" value="1"/>
</dbReference>
<dbReference type="PANTHER" id="PTHR43877">
    <property type="entry name" value="AMINOALKYLPHOSPHONATE N-ACETYLTRANSFERASE-RELATED-RELATED"/>
    <property type="match status" value="1"/>
</dbReference>
<feature type="domain" description="N-acetyltransferase" evidence="3">
    <location>
        <begin position="5"/>
        <end position="167"/>
    </location>
</feature>
<keyword evidence="1" id="KW-0808">Transferase</keyword>
<gene>
    <name evidence="4" type="ORF">J2X12_000893</name>
</gene>
<dbReference type="InterPro" id="IPR050832">
    <property type="entry name" value="Bact_Acetyltransf"/>
</dbReference>
<dbReference type="AlphaFoldDB" id="A0AAW8N7E3"/>
<dbReference type="GO" id="GO:0016747">
    <property type="term" value="F:acyltransferase activity, transferring groups other than amino-acyl groups"/>
    <property type="evidence" value="ECO:0007669"/>
    <property type="project" value="InterPro"/>
</dbReference>
<evidence type="ECO:0000259" key="3">
    <source>
        <dbReference type="PROSITE" id="PS51186"/>
    </source>
</evidence>
<evidence type="ECO:0000313" key="5">
    <source>
        <dbReference type="Proteomes" id="UP001262032"/>
    </source>
</evidence>
<dbReference type="RefSeq" id="WP_174179545.1">
    <property type="nucleotide sequence ID" value="NZ_CAXURQ020000002.1"/>
</dbReference>
<keyword evidence="4" id="KW-0689">Ribosomal protein</keyword>
<dbReference type="CDD" id="cd04301">
    <property type="entry name" value="NAT_SF"/>
    <property type="match status" value="1"/>
</dbReference>
<sequence length="167" mass="18590">MQPQITVRPAVEADYDAVARITRDSYLAAGYFEDADHPYMRKVQDVALRAGHATIWVAERDGQVVGSVTLARAGEPYADIALEDELEFRMLVVDPAVQRSGAGRAMVDAILDYARQLDGIKAVALTTGQTWESAHGLYRKTGFRRVPERDWLVPGTDIKLLVYRLDV</sequence>
<name>A0AAW8N7E3_PSEOX</name>
<evidence type="ECO:0000256" key="1">
    <source>
        <dbReference type="ARBA" id="ARBA00022679"/>
    </source>
</evidence>
<dbReference type="Gene3D" id="3.40.630.30">
    <property type="match status" value="1"/>
</dbReference>
<proteinExistence type="predicted"/>
<dbReference type="PANTHER" id="PTHR43877:SF2">
    <property type="entry name" value="AMINOALKYLPHOSPHONATE N-ACETYLTRANSFERASE-RELATED"/>
    <property type="match status" value="1"/>
</dbReference>